<dbReference type="EMBL" id="ML213519">
    <property type="protein sequence ID" value="TFK48578.1"/>
    <property type="molecule type" value="Genomic_DNA"/>
</dbReference>
<keyword evidence="2" id="KW-1185">Reference proteome</keyword>
<evidence type="ECO:0008006" key="3">
    <source>
        <dbReference type="Google" id="ProtNLM"/>
    </source>
</evidence>
<evidence type="ECO:0000313" key="2">
    <source>
        <dbReference type="Proteomes" id="UP000305948"/>
    </source>
</evidence>
<name>A0A5C3MXV0_9AGAM</name>
<dbReference type="AlphaFoldDB" id="A0A5C3MXV0"/>
<dbReference type="OrthoDB" id="3357985at2759"/>
<proteinExistence type="predicted"/>
<sequence>MSDNSAPAGAPFDKPDADVIYAPSAHGEVAAEKRGIPVVDITEDRVAVDILLRFCYPGEVPELLTFDGVKKGLEMVRKYQVEGAMPFIRRSLVSPELLEENRLRVYAIACLYELHQEAIVSARACLRLQQTELWDSDDIPEFSSVPVEAFIRLGQYHRKCGDAAAMVVESWSSGWLEHARIHSFCFFRCQSCNGTSSCYSLAGYVRASKSRWWDSFMQDVKKAIKQQPLAPLTMDILPWEYLMTPAQCATCRATVGQDICQFLDLFSRSLTEAIEKVQLVCLSDIGAGRSLRPEAWKRWLSIG</sequence>
<organism evidence="1 2">
    <name type="scientific">Heliocybe sulcata</name>
    <dbReference type="NCBI Taxonomy" id="5364"/>
    <lineage>
        <taxon>Eukaryota</taxon>
        <taxon>Fungi</taxon>
        <taxon>Dikarya</taxon>
        <taxon>Basidiomycota</taxon>
        <taxon>Agaricomycotina</taxon>
        <taxon>Agaricomycetes</taxon>
        <taxon>Gloeophyllales</taxon>
        <taxon>Gloeophyllaceae</taxon>
        <taxon>Heliocybe</taxon>
    </lineage>
</organism>
<protein>
    <recommendedName>
        <fullName evidence="3">BTB domain-containing protein</fullName>
    </recommendedName>
</protein>
<gene>
    <name evidence="1" type="ORF">OE88DRAFT_1737817</name>
</gene>
<accession>A0A5C3MXV0</accession>
<reference evidence="1 2" key="1">
    <citation type="journal article" date="2019" name="Nat. Ecol. Evol.">
        <title>Megaphylogeny resolves global patterns of mushroom evolution.</title>
        <authorList>
            <person name="Varga T."/>
            <person name="Krizsan K."/>
            <person name="Foldi C."/>
            <person name="Dima B."/>
            <person name="Sanchez-Garcia M."/>
            <person name="Sanchez-Ramirez S."/>
            <person name="Szollosi G.J."/>
            <person name="Szarkandi J.G."/>
            <person name="Papp V."/>
            <person name="Albert L."/>
            <person name="Andreopoulos W."/>
            <person name="Angelini C."/>
            <person name="Antonin V."/>
            <person name="Barry K.W."/>
            <person name="Bougher N.L."/>
            <person name="Buchanan P."/>
            <person name="Buyck B."/>
            <person name="Bense V."/>
            <person name="Catcheside P."/>
            <person name="Chovatia M."/>
            <person name="Cooper J."/>
            <person name="Damon W."/>
            <person name="Desjardin D."/>
            <person name="Finy P."/>
            <person name="Geml J."/>
            <person name="Haridas S."/>
            <person name="Hughes K."/>
            <person name="Justo A."/>
            <person name="Karasinski D."/>
            <person name="Kautmanova I."/>
            <person name="Kiss B."/>
            <person name="Kocsube S."/>
            <person name="Kotiranta H."/>
            <person name="LaButti K.M."/>
            <person name="Lechner B.E."/>
            <person name="Liimatainen K."/>
            <person name="Lipzen A."/>
            <person name="Lukacs Z."/>
            <person name="Mihaltcheva S."/>
            <person name="Morgado L.N."/>
            <person name="Niskanen T."/>
            <person name="Noordeloos M.E."/>
            <person name="Ohm R.A."/>
            <person name="Ortiz-Santana B."/>
            <person name="Ovrebo C."/>
            <person name="Racz N."/>
            <person name="Riley R."/>
            <person name="Savchenko A."/>
            <person name="Shiryaev A."/>
            <person name="Soop K."/>
            <person name="Spirin V."/>
            <person name="Szebenyi C."/>
            <person name="Tomsovsky M."/>
            <person name="Tulloss R.E."/>
            <person name="Uehling J."/>
            <person name="Grigoriev I.V."/>
            <person name="Vagvolgyi C."/>
            <person name="Papp T."/>
            <person name="Martin F.M."/>
            <person name="Miettinen O."/>
            <person name="Hibbett D.S."/>
            <person name="Nagy L.G."/>
        </authorList>
    </citation>
    <scope>NUCLEOTIDE SEQUENCE [LARGE SCALE GENOMIC DNA]</scope>
    <source>
        <strain evidence="1 2">OMC1185</strain>
    </source>
</reference>
<dbReference type="STRING" id="5364.A0A5C3MXV0"/>
<dbReference type="Proteomes" id="UP000305948">
    <property type="component" value="Unassembled WGS sequence"/>
</dbReference>
<evidence type="ECO:0000313" key="1">
    <source>
        <dbReference type="EMBL" id="TFK48578.1"/>
    </source>
</evidence>